<proteinExistence type="predicted"/>
<evidence type="ECO:0000256" key="3">
    <source>
        <dbReference type="ARBA" id="ARBA00022475"/>
    </source>
</evidence>
<feature type="transmembrane region" description="Helical" evidence="7">
    <location>
        <begin position="173"/>
        <end position="204"/>
    </location>
</feature>
<sequence>MGPRPVTESPGGRPSPPARFAALDVPNYRRFIAGQGVSLVGSWTETVAQGVLVLGMTGSPVDLGIVAAARYLPVLLLAPYAGVLVDRHDRRRTLLVTQSSLACLALAFGVVVLTGHQSLPLAMAVAVAFGVLTAVDNPARMALIPELVGREALHSAVTLNSILANVGRGVGPVVAAALIGSVGIGWCFVANAGSFVLVIALLLSMRTADIRSDGRIPRQRGQLRAALRVVRGNAQLLGPLAMMAVVGTLAYEYEVSLPVFGEHSLAGGPDEYAWLTAGFGVGSIAAGVVLLFRPWTGLSRMIVVTVGYALALAVTAAAPGTRFANVTIVLVGACSIGFLTTGNATVQLYAPPGMRGRVTSLWTTAFLGTTPVGALVVGWVGQELGGRAAVALAAAACAVAVGVGVLVRARLSSPAVPAPAGVGAAP</sequence>
<feature type="transmembrane region" description="Helical" evidence="7">
    <location>
        <begin position="326"/>
        <end position="349"/>
    </location>
</feature>
<name>A0A6N7ZK56_9MICO</name>
<dbReference type="EMBL" id="WMKA01000028">
    <property type="protein sequence ID" value="MTG89730.1"/>
    <property type="molecule type" value="Genomic_DNA"/>
</dbReference>
<comment type="caution">
    <text evidence="8">The sequence shown here is derived from an EMBL/GenBank/DDBJ whole genome shotgun (WGS) entry which is preliminary data.</text>
</comment>
<keyword evidence="3" id="KW-1003">Cell membrane</keyword>
<comment type="subcellular location">
    <subcellularLocation>
        <location evidence="1">Cell membrane</location>
        <topology evidence="1">Multi-pass membrane protein</topology>
    </subcellularLocation>
</comment>
<evidence type="ECO:0000256" key="1">
    <source>
        <dbReference type="ARBA" id="ARBA00004651"/>
    </source>
</evidence>
<feature type="transmembrane region" description="Helical" evidence="7">
    <location>
        <begin position="271"/>
        <end position="292"/>
    </location>
</feature>
<accession>A0A6N7ZK56</accession>
<reference evidence="8 9" key="1">
    <citation type="submission" date="2019-11" db="EMBL/GenBank/DDBJ databases">
        <title>Cellulosimicrobium composti sp. nov. isolated from a compost.</title>
        <authorList>
            <person name="Yang Y."/>
        </authorList>
    </citation>
    <scope>NUCLEOTIDE SEQUENCE [LARGE SCALE GENOMIC DNA]</scope>
    <source>
        <strain evidence="8 9">BIT-GX5</strain>
    </source>
</reference>
<evidence type="ECO:0000256" key="2">
    <source>
        <dbReference type="ARBA" id="ARBA00022448"/>
    </source>
</evidence>
<dbReference type="InterPro" id="IPR036259">
    <property type="entry name" value="MFS_trans_sf"/>
</dbReference>
<dbReference type="InterPro" id="IPR010290">
    <property type="entry name" value="TM_effector"/>
</dbReference>
<feature type="transmembrane region" description="Helical" evidence="7">
    <location>
        <begin position="225"/>
        <end position="251"/>
    </location>
</feature>
<evidence type="ECO:0000313" key="8">
    <source>
        <dbReference type="EMBL" id="MTG89730.1"/>
    </source>
</evidence>
<feature type="transmembrane region" description="Helical" evidence="7">
    <location>
        <begin position="94"/>
        <end position="113"/>
    </location>
</feature>
<organism evidence="8 9">
    <name type="scientific">Cellulosimicrobium composti</name>
    <dbReference type="NCBI Taxonomy" id="2672572"/>
    <lineage>
        <taxon>Bacteria</taxon>
        <taxon>Bacillati</taxon>
        <taxon>Actinomycetota</taxon>
        <taxon>Actinomycetes</taxon>
        <taxon>Micrococcales</taxon>
        <taxon>Promicromonosporaceae</taxon>
        <taxon>Cellulosimicrobium</taxon>
    </lineage>
</organism>
<feature type="transmembrane region" description="Helical" evidence="7">
    <location>
        <begin position="361"/>
        <end position="382"/>
    </location>
</feature>
<dbReference type="Pfam" id="PF05977">
    <property type="entry name" value="MFS_3"/>
    <property type="match status" value="1"/>
</dbReference>
<dbReference type="SUPFAM" id="SSF103473">
    <property type="entry name" value="MFS general substrate transporter"/>
    <property type="match status" value="1"/>
</dbReference>
<evidence type="ECO:0000313" key="9">
    <source>
        <dbReference type="Proteomes" id="UP000440668"/>
    </source>
</evidence>
<feature type="transmembrane region" description="Helical" evidence="7">
    <location>
        <begin position="388"/>
        <end position="407"/>
    </location>
</feature>
<dbReference type="PANTHER" id="PTHR23513:SF11">
    <property type="entry name" value="STAPHYLOFERRIN A TRANSPORTER"/>
    <property type="match status" value="1"/>
</dbReference>
<evidence type="ECO:0000256" key="6">
    <source>
        <dbReference type="ARBA" id="ARBA00023136"/>
    </source>
</evidence>
<dbReference type="Gene3D" id="1.20.1250.20">
    <property type="entry name" value="MFS general substrate transporter like domains"/>
    <property type="match status" value="1"/>
</dbReference>
<keyword evidence="6 7" id="KW-0472">Membrane</keyword>
<dbReference type="RefSeq" id="WP_155099436.1">
    <property type="nucleotide sequence ID" value="NZ_WMKA01000028.1"/>
</dbReference>
<protein>
    <submittedName>
        <fullName evidence="8">MFS transporter</fullName>
    </submittedName>
</protein>
<dbReference type="Proteomes" id="UP000440668">
    <property type="component" value="Unassembled WGS sequence"/>
</dbReference>
<feature type="transmembrane region" description="Helical" evidence="7">
    <location>
        <begin position="63"/>
        <end position="82"/>
    </location>
</feature>
<evidence type="ECO:0000256" key="7">
    <source>
        <dbReference type="SAM" id="Phobius"/>
    </source>
</evidence>
<dbReference type="CDD" id="cd06173">
    <property type="entry name" value="MFS_MefA_like"/>
    <property type="match status" value="1"/>
</dbReference>
<keyword evidence="4 7" id="KW-0812">Transmembrane</keyword>
<dbReference type="AlphaFoldDB" id="A0A6N7ZK56"/>
<evidence type="ECO:0000256" key="4">
    <source>
        <dbReference type="ARBA" id="ARBA00022692"/>
    </source>
</evidence>
<dbReference type="PANTHER" id="PTHR23513">
    <property type="entry name" value="INTEGRAL MEMBRANE EFFLUX PROTEIN-RELATED"/>
    <property type="match status" value="1"/>
</dbReference>
<keyword evidence="5 7" id="KW-1133">Transmembrane helix</keyword>
<keyword evidence="2" id="KW-0813">Transport</keyword>
<gene>
    <name evidence="8" type="ORF">GJV82_12355</name>
</gene>
<feature type="transmembrane region" description="Helical" evidence="7">
    <location>
        <begin position="301"/>
        <end position="320"/>
    </location>
</feature>
<dbReference type="GO" id="GO:0005886">
    <property type="term" value="C:plasma membrane"/>
    <property type="evidence" value="ECO:0007669"/>
    <property type="project" value="UniProtKB-SubCell"/>
</dbReference>
<evidence type="ECO:0000256" key="5">
    <source>
        <dbReference type="ARBA" id="ARBA00022989"/>
    </source>
</evidence>